<accession>A0A1E5LI26</accession>
<dbReference type="OrthoDB" id="8659436at2"/>
<feature type="binding site" evidence="9">
    <location>
        <position position="132"/>
    </location>
    <ligand>
        <name>Zn(2+)</name>
        <dbReference type="ChEBI" id="CHEBI:29105"/>
    </ligand>
</feature>
<organism evidence="11 12">
    <name type="scientific">Bacillus solimangrovi</name>
    <dbReference type="NCBI Taxonomy" id="1305675"/>
    <lineage>
        <taxon>Bacteria</taxon>
        <taxon>Bacillati</taxon>
        <taxon>Bacillota</taxon>
        <taxon>Bacilli</taxon>
        <taxon>Bacillales</taxon>
        <taxon>Bacillaceae</taxon>
        <taxon>Bacillus</taxon>
    </lineage>
</organism>
<feature type="binding site" evidence="10">
    <location>
        <position position="124"/>
    </location>
    <ligand>
        <name>Fe cation</name>
        <dbReference type="ChEBI" id="CHEBI:24875"/>
    </ligand>
</feature>
<dbReference type="InterPro" id="IPR002481">
    <property type="entry name" value="FUR"/>
</dbReference>
<dbReference type="Pfam" id="PF01475">
    <property type="entry name" value="FUR"/>
    <property type="match status" value="1"/>
</dbReference>
<evidence type="ECO:0000256" key="4">
    <source>
        <dbReference type="ARBA" id="ARBA00022491"/>
    </source>
</evidence>
<dbReference type="InterPro" id="IPR036390">
    <property type="entry name" value="WH_DNA-bd_sf"/>
</dbReference>
<keyword evidence="12" id="KW-1185">Reference proteome</keyword>
<dbReference type="AlphaFoldDB" id="A0A1E5LI26"/>
<keyword evidence="5 9" id="KW-0862">Zinc</keyword>
<evidence type="ECO:0000256" key="5">
    <source>
        <dbReference type="ARBA" id="ARBA00022833"/>
    </source>
</evidence>
<evidence type="ECO:0000256" key="8">
    <source>
        <dbReference type="ARBA" id="ARBA00023163"/>
    </source>
</evidence>
<dbReference type="InterPro" id="IPR036388">
    <property type="entry name" value="WH-like_DNA-bd_sf"/>
</dbReference>
<keyword evidence="7" id="KW-0238">DNA-binding</keyword>
<evidence type="ECO:0000256" key="9">
    <source>
        <dbReference type="PIRSR" id="PIRSR602481-1"/>
    </source>
</evidence>
<keyword evidence="10" id="KW-0408">Iron</keyword>
<reference evidence="11 12" key="1">
    <citation type="submission" date="2016-08" db="EMBL/GenBank/DDBJ databases">
        <title>Genome of Bacillus solimangrovi GH2-4.</title>
        <authorList>
            <person name="Lim S."/>
            <person name="Kim B.-C."/>
        </authorList>
    </citation>
    <scope>NUCLEOTIDE SEQUENCE [LARGE SCALE GENOMIC DNA]</scope>
    <source>
        <strain evidence="11 12">GH2-4</strain>
    </source>
</reference>
<evidence type="ECO:0000256" key="1">
    <source>
        <dbReference type="ARBA" id="ARBA00004496"/>
    </source>
</evidence>
<evidence type="ECO:0000256" key="6">
    <source>
        <dbReference type="ARBA" id="ARBA00023015"/>
    </source>
</evidence>
<dbReference type="Gene3D" id="1.10.10.10">
    <property type="entry name" value="Winged helix-like DNA-binding domain superfamily/Winged helix DNA-binding domain"/>
    <property type="match status" value="1"/>
</dbReference>
<dbReference type="STRING" id="1305675.BFG57_11870"/>
<evidence type="ECO:0000256" key="10">
    <source>
        <dbReference type="PIRSR" id="PIRSR602481-2"/>
    </source>
</evidence>
<evidence type="ECO:0000313" key="12">
    <source>
        <dbReference type="Proteomes" id="UP000095209"/>
    </source>
</evidence>
<protein>
    <submittedName>
        <fullName evidence="11">Transcriptional repressor</fullName>
    </submittedName>
</protein>
<proteinExistence type="inferred from homology"/>
<gene>
    <name evidence="11" type="ORF">BFG57_11870</name>
</gene>
<comment type="cofactor">
    <cofactor evidence="10">
        <name>Mn(2+)</name>
        <dbReference type="ChEBI" id="CHEBI:29035"/>
    </cofactor>
    <cofactor evidence="10">
        <name>Fe(2+)</name>
        <dbReference type="ChEBI" id="CHEBI:29033"/>
    </cofactor>
    <text evidence="10">Binds 1 Mn(2+) or Fe(2+) ion per subunit.</text>
</comment>
<comment type="similarity">
    <text evidence="2">Belongs to the Fur family.</text>
</comment>
<dbReference type="Gene3D" id="3.30.1490.190">
    <property type="match status" value="1"/>
</dbReference>
<comment type="cofactor">
    <cofactor evidence="9">
        <name>Zn(2+)</name>
        <dbReference type="ChEBI" id="CHEBI:29105"/>
    </cofactor>
    <text evidence="9">Binds 1 zinc ion per subunit.</text>
</comment>
<keyword evidence="6" id="KW-0805">Transcription regulation</keyword>
<feature type="binding site" evidence="10">
    <location>
        <position position="89"/>
    </location>
    <ligand>
        <name>Fe cation</name>
        <dbReference type="ChEBI" id="CHEBI:24875"/>
    </ligand>
</feature>
<dbReference type="SUPFAM" id="SSF46785">
    <property type="entry name" value="Winged helix' DNA-binding domain"/>
    <property type="match status" value="1"/>
</dbReference>
<dbReference type="Proteomes" id="UP000095209">
    <property type="component" value="Unassembled WGS sequence"/>
</dbReference>
<evidence type="ECO:0000256" key="7">
    <source>
        <dbReference type="ARBA" id="ARBA00023125"/>
    </source>
</evidence>
<dbReference type="GO" id="GO:0000976">
    <property type="term" value="F:transcription cis-regulatory region binding"/>
    <property type="evidence" value="ECO:0007669"/>
    <property type="project" value="TreeGrafter"/>
</dbReference>
<dbReference type="GO" id="GO:0005737">
    <property type="term" value="C:cytoplasm"/>
    <property type="evidence" value="ECO:0007669"/>
    <property type="project" value="UniProtKB-SubCell"/>
</dbReference>
<feature type="binding site" evidence="9">
    <location>
        <position position="135"/>
    </location>
    <ligand>
        <name>Zn(2+)</name>
        <dbReference type="ChEBI" id="CHEBI:29105"/>
    </ligand>
</feature>
<evidence type="ECO:0000256" key="2">
    <source>
        <dbReference type="ARBA" id="ARBA00007957"/>
    </source>
</evidence>
<feature type="binding site" evidence="10">
    <location>
        <position position="110"/>
    </location>
    <ligand>
        <name>Fe cation</name>
        <dbReference type="ChEBI" id="CHEBI:24875"/>
    </ligand>
</feature>
<feature type="binding site" evidence="9">
    <location>
        <position position="95"/>
    </location>
    <ligand>
        <name>Zn(2+)</name>
        <dbReference type="ChEBI" id="CHEBI:29105"/>
    </ligand>
</feature>
<dbReference type="PANTHER" id="PTHR33202">
    <property type="entry name" value="ZINC UPTAKE REGULATION PROTEIN"/>
    <property type="match status" value="1"/>
</dbReference>
<dbReference type="RefSeq" id="WP_069716302.1">
    <property type="nucleotide sequence ID" value="NZ_MJEH01000010.1"/>
</dbReference>
<keyword evidence="9" id="KW-0479">Metal-binding</keyword>
<keyword evidence="8" id="KW-0804">Transcription</keyword>
<dbReference type="GO" id="GO:0003700">
    <property type="term" value="F:DNA-binding transcription factor activity"/>
    <property type="evidence" value="ECO:0007669"/>
    <property type="project" value="InterPro"/>
</dbReference>
<name>A0A1E5LI26_9BACI</name>
<feature type="binding site" evidence="9">
    <location>
        <position position="98"/>
    </location>
    <ligand>
        <name>Zn(2+)</name>
        <dbReference type="ChEBI" id="CHEBI:29105"/>
    </ligand>
</feature>
<evidence type="ECO:0000256" key="3">
    <source>
        <dbReference type="ARBA" id="ARBA00022490"/>
    </source>
</evidence>
<dbReference type="GO" id="GO:0045892">
    <property type="term" value="P:negative regulation of DNA-templated transcription"/>
    <property type="evidence" value="ECO:0007669"/>
    <property type="project" value="TreeGrafter"/>
</dbReference>
<dbReference type="PANTHER" id="PTHR33202:SF1">
    <property type="entry name" value="FERRIC UPTAKE REGULATION PROTEIN"/>
    <property type="match status" value="1"/>
</dbReference>
<sequence length="137" mass="16189">MKLEYALEMLKNEGYKYTIKREEMLRFFVGNNRYIRAKDVLDGMKMKYPNLSFDTIYRNLSLFADLEILEETELEGEKHFRIKCATDDHHHHFICMECGMTAQINACPMERVQHQLGNVAITGHKFEVYGKCQKCQL</sequence>
<dbReference type="GO" id="GO:1900376">
    <property type="term" value="P:regulation of secondary metabolite biosynthetic process"/>
    <property type="evidence" value="ECO:0007669"/>
    <property type="project" value="TreeGrafter"/>
</dbReference>
<keyword evidence="4" id="KW-0678">Repressor</keyword>
<dbReference type="CDD" id="cd07153">
    <property type="entry name" value="Fur_like"/>
    <property type="match status" value="1"/>
</dbReference>
<dbReference type="GO" id="GO:0008270">
    <property type="term" value="F:zinc ion binding"/>
    <property type="evidence" value="ECO:0007669"/>
    <property type="project" value="TreeGrafter"/>
</dbReference>
<keyword evidence="3" id="KW-0963">Cytoplasm</keyword>
<comment type="caution">
    <text evidence="11">The sequence shown here is derived from an EMBL/GenBank/DDBJ whole genome shotgun (WGS) entry which is preliminary data.</text>
</comment>
<dbReference type="InterPro" id="IPR043135">
    <property type="entry name" value="Fur_C"/>
</dbReference>
<comment type="subcellular location">
    <subcellularLocation>
        <location evidence="1">Cytoplasm</location>
    </subcellularLocation>
</comment>
<evidence type="ECO:0000313" key="11">
    <source>
        <dbReference type="EMBL" id="OEH93727.1"/>
    </source>
</evidence>
<dbReference type="EMBL" id="MJEH01000010">
    <property type="protein sequence ID" value="OEH93727.1"/>
    <property type="molecule type" value="Genomic_DNA"/>
</dbReference>